<evidence type="ECO:0000256" key="1">
    <source>
        <dbReference type="SAM" id="MobiDB-lite"/>
    </source>
</evidence>
<dbReference type="Proteomes" id="UP000823775">
    <property type="component" value="Unassembled WGS sequence"/>
</dbReference>
<name>A0ABS8V7Z0_DATST</name>
<comment type="caution">
    <text evidence="2">The sequence shown here is derived from an EMBL/GenBank/DDBJ whole genome shotgun (WGS) entry which is preliminary data.</text>
</comment>
<accession>A0ABS8V7Z0</accession>
<proteinExistence type="predicted"/>
<sequence>MEFDVVGNGKSAGRRQWPPPVPKNDCTVTRSSFCAGQLWSGCGDATFWKGILYNRSDSLTGQWNGQPQCGELEQMVPLVSATCAFLGIDNESLLRPEEYMNIVTPRLGGYDWHL</sequence>
<evidence type="ECO:0000313" key="3">
    <source>
        <dbReference type="Proteomes" id="UP000823775"/>
    </source>
</evidence>
<dbReference type="EMBL" id="JACEIK010003580">
    <property type="protein sequence ID" value="MCD9642310.1"/>
    <property type="molecule type" value="Genomic_DNA"/>
</dbReference>
<organism evidence="2 3">
    <name type="scientific">Datura stramonium</name>
    <name type="common">Jimsonweed</name>
    <name type="synonym">Common thornapple</name>
    <dbReference type="NCBI Taxonomy" id="4076"/>
    <lineage>
        <taxon>Eukaryota</taxon>
        <taxon>Viridiplantae</taxon>
        <taxon>Streptophyta</taxon>
        <taxon>Embryophyta</taxon>
        <taxon>Tracheophyta</taxon>
        <taxon>Spermatophyta</taxon>
        <taxon>Magnoliopsida</taxon>
        <taxon>eudicotyledons</taxon>
        <taxon>Gunneridae</taxon>
        <taxon>Pentapetalae</taxon>
        <taxon>asterids</taxon>
        <taxon>lamiids</taxon>
        <taxon>Solanales</taxon>
        <taxon>Solanaceae</taxon>
        <taxon>Solanoideae</taxon>
        <taxon>Datureae</taxon>
        <taxon>Datura</taxon>
    </lineage>
</organism>
<evidence type="ECO:0000313" key="2">
    <source>
        <dbReference type="EMBL" id="MCD9642310.1"/>
    </source>
</evidence>
<protein>
    <submittedName>
        <fullName evidence="2">Uncharacterized protein</fullName>
    </submittedName>
</protein>
<feature type="region of interest" description="Disordered" evidence="1">
    <location>
        <begin position="1"/>
        <end position="21"/>
    </location>
</feature>
<feature type="non-terminal residue" evidence="2">
    <location>
        <position position="114"/>
    </location>
</feature>
<reference evidence="2 3" key="1">
    <citation type="journal article" date="2021" name="BMC Genomics">
        <title>Datura genome reveals duplications of psychoactive alkaloid biosynthetic genes and high mutation rate following tissue culture.</title>
        <authorList>
            <person name="Rajewski A."/>
            <person name="Carter-House D."/>
            <person name="Stajich J."/>
            <person name="Litt A."/>
        </authorList>
    </citation>
    <scope>NUCLEOTIDE SEQUENCE [LARGE SCALE GENOMIC DNA]</scope>
    <source>
        <strain evidence="2">AR-01</strain>
    </source>
</reference>
<gene>
    <name evidence="2" type="ORF">HAX54_029020</name>
</gene>
<keyword evidence="3" id="KW-1185">Reference proteome</keyword>